<dbReference type="Gene3D" id="2.160.20.110">
    <property type="match status" value="1"/>
</dbReference>
<evidence type="ECO:0008006" key="3">
    <source>
        <dbReference type="Google" id="ProtNLM"/>
    </source>
</evidence>
<proteinExistence type="predicted"/>
<evidence type="ECO:0000313" key="1">
    <source>
        <dbReference type="EMBL" id="ADY36051.1"/>
    </source>
</evidence>
<evidence type="ECO:0000313" key="2">
    <source>
        <dbReference type="Proteomes" id="UP000007486"/>
    </source>
</evidence>
<dbReference type="STRING" id="667015.Bacsa_1479"/>
<dbReference type="Proteomes" id="UP000007486">
    <property type="component" value="Chromosome"/>
</dbReference>
<gene>
    <name evidence="1" type="ordered locus">Bacsa_1479</name>
</gene>
<accession>F0QZ22</accession>
<dbReference type="RefSeq" id="WP_013617482.1">
    <property type="nucleotide sequence ID" value="NC_015164.1"/>
</dbReference>
<keyword evidence="2" id="KW-1185">Reference proteome</keyword>
<dbReference type="OrthoDB" id="1050452at2"/>
<dbReference type="KEGG" id="bsa:Bacsa_1479"/>
<reference evidence="1 2" key="1">
    <citation type="journal article" date="2011" name="Stand. Genomic Sci.">
        <title>Complete genome sequence of Bacteroides salanitronis type strain (BL78).</title>
        <authorList>
            <person name="Gronow S."/>
            <person name="Held B."/>
            <person name="Lucas S."/>
            <person name="Lapidus A."/>
            <person name="Del Rio T.G."/>
            <person name="Nolan M."/>
            <person name="Tice H."/>
            <person name="Deshpande S."/>
            <person name="Cheng J.F."/>
            <person name="Pitluck S."/>
            <person name="Liolios K."/>
            <person name="Pagani I."/>
            <person name="Ivanova N."/>
            <person name="Mavromatis K."/>
            <person name="Pati A."/>
            <person name="Tapia R."/>
            <person name="Han C."/>
            <person name="Goodwin L."/>
            <person name="Chen A."/>
            <person name="Palaniappan K."/>
            <person name="Land M."/>
            <person name="Hauser L."/>
            <person name="Chang Y.J."/>
            <person name="Jeffries C.D."/>
            <person name="Brambilla E.M."/>
            <person name="Rohde M."/>
            <person name="Goker M."/>
            <person name="Detter J.C."/>
            <person name="Woyke T."/>
            <person name="Bristow J."/>
            <person name="Markowitz V."/>
            <person name="Hugenholtz P."/>
            <person name="Kyrpides N.C."/>
            <person name="Klenk H.P."/>
            <person name="Eisen J.A."/>
        </authorList>
    </citation>
    <scope>NUCLEOTIDE SEQUENCE [LARGE SCALE GENOMIC DNA]</scope>
    <source>
        <strain evidence="1 2">DSM 18170</strain>
    </source>
</reference>
<dbReference type="CDD" id="cd13120">
    <property type="entry name" value="BF2867_like_N"/>
    <property type="match status" value="1"/>
</dbReference>
<name>F0QZ22_PHOSB</name>
<dbReference type="PROSITE" id="PS51257">
    <property type="entry name" value="PROKAR_LIPOPROTEIN"/>
    <property type="match status" value="1"/>
</dbReference>
<dbReference type="HOGENOM" id="CLU_024053_0_0_10"/>
<dbReference type="EMBL" id="CP002530">
    <property type="protein sequence ID" value="ADY36051.1"/>
    <property type="molecule type" value="Genomic_DNA"/>
</dbReference>
<organism evidence="1 2">
    <name type="scientific">Phocaeicola salanitronis (strain DSM 18170 / JCM 13657 / CCUG 60908 / BL78)</name>
    <name type="common">Bacteroides salanitronis</name>
    <dbReference type="NCBI Taxonomy" id="667015"/>
    <lineage>
        <taxon>Bacteria</taxon>
        <taxon>Pseudomonadati</taxon>
        <taxon>Bacteroidota</taxon>
        <taxon>Bacteroidia</taxon>
        <taxon>Bacteroidales</taxon>
        <taxon>Bacteroidaceae</taxon>
        <taxon>Phocaeicola</taxon>
    </lineage>
</organism>
<dbReference type="AlphaFoldDB" id="F0QZ22"/>
<protein>
    <recommendedName>
        <fullName evidence="3">GLUG domain-containing protein</fullName>
    </recommendedName>
</protein>
<dbReference type="eggNOG" id="ENOG5030XCK">
    <property type="taxonomic scope" value="Bacteria"/>
</dbReference>
<sequence>MNKYITIFCIALASCLGACQDDWGADNGTAQRNPEEGLPVTFTTASLPPMKSEGDVTSRANDVYKQTFEDGERLHVSATFTLLGTDGEADVNQTVSKYTQLQYDKENDEWQATEGITWPYNAAYATFTAYYINDSEGLLLPTDPKIVELEDVTDTTDPLKAVAKEVPYGNAVRLEFEHLCAKLTLTNLSSDAIEFWAKTDEENSAAPINNQFQLLLTRDEARNETISEENQFTSTGENAHIAAQRTEDNSLTFYLAPGNYYGMKLNYRYDRPYRGLNIEGLSDLKAGTSYVIDFTQHSGSIVIEDDDNGEEDPEKNPDPIEMTDVDIDAFLEAICEGSIYEQDGQIILEADGEGGTTLLTNVDFQGSSFTGRDLPATASFDGNGHYIQNVARPLFDDLSGKIANLGIYNEEDITITENEDPETNANAVGVIARTCNLASSDTPNIDNVRLSGIVISVTPPQDDNLILNVGAAVGNCQGWVNNIRFAGDIKVEVATKDHEREIGTVNVGGVIGQLTATGHLSQVSRMEEDAPGTLTVISACPNRTNDRNTGGLVGLSNGRIEDCTLSNATIDASETQGTMVYTGGLAGMARGVQGSHETTTNGIFRCKFDGIIKCGLAYSEEHGDDSAEGHAYAGGAVGYAYWADGIEGNEISGTLYEPSDDSATDGFEPYENSIYATGGLFGQAFESPTSNNTTWINFDNVYEGTSPNYYKGKIAGRADANSTDASNQSYTPGNLQNIGSVITAGDLPGEN</sequence>